<keyword evidence="3" id="KW-0698">rRNA processing</keyword>
<protein>
    <submittedName>
        <fullName evidence="7">16S rRNA processing protein RimM</fullName>
    </submittedName>
</protein>
<organism evidence="7">
    <name type="scientific">hydrothermal vent metagenome</name>
    <dbReference type="NCBI Taxonomy" id="652676"/>
    <lineage>
        <taxon>unclassified sequences</taxon>
        <taxon>metagenomes</taxon>
        <taxon>ecological metagenomes</taxon>
    </lineage>
</organism>
<dbReference type="InterPro" id="IPR011033">
    <property type="entry name" value="PRC_barrel-like_sf"/>
</dbReference>
<evidence type="ECO:0000313" key="7">
    <source>
        <dbReference type="EMBL" id="VAW67239.1"/>
    </source>
</evidence>
<proteinExistence type="inferred from homology"/>
<dbReference type="GO" id="GO:0043022">
    <property type="term" value="F:ribosome binding"/>
    <property type="evidence" value="ECO:0007669"/>
    <property type="project" value="InterPro"/>
</dbReference>
<name>A0A3B0XZD6_9ZZZZ</name>
<dbReference type="Pfam" id="PF01782">
    <property type="entry name" value="RimM"/>
    <property type="match status" value="1"/>
</dbReference>
<dbReference type="PANTHER" id="PTHR33692">
    <property type="entry name" value="RIBOSOME MATURATION FACTOR RIMM"/>
    <property type="match status" value="1"/>
</dbReference>
<sequence>MAEQDATTEERGKNSGAYDLISLGKISGVFGVKGWVKVHSFTDPREKIIEYARWQIKHQGKWQEVEISAGKRQGKTVVAKLVGLDDRNDAMLYSGNEIAIFRDQLEPTGEDEYYWYQLEGLNVLTTEGVSLGVVDHLIETGANDVLVVKGDRERLVPFTLGHTVIDVSLSENLITVDWDADF</sequence>
<dbReference type="PANTHER" id="PTHR33692:SF1">
    <property type="entry name" value="RIBOSOME MATURATION FACTOR RIMM"/>
    <property type="match status" value="1"/>
</dbReference>
<dbReference type="GO" id="GO:0006364">
    <property type="term" value="P:rRNA processing"/>
    <property type="evidence" value="ECO:0007669"/>
    <property type="project" value="UniProtKB-KW"/>
</dbReference>
<dbReference type="InterPro" id="IPR011961">
    <property type="entry name" value="RimM"/>
</dbReference>
<feature type="domain" description="Ribosome maturation factor RimM PRC barrel" evidence="6">
    <location>
        <begin position="115"/>
        <end position="179"/>
    </location>
</feature>
<dbReference type="InterPro" id="IPR036976">
    <property type="entry name" value="RimM_N_sf"/>
</dbReference>
<evidence type="ECO:0000259" key="6">
    <source>
        <dbReference type="Pfam" id="PF24986"/>
    </source>
</evidence>
<dbReference type="GO" id="GO:0005840">
    <property type="term" value="C:ribosome"/>
    <property type="evidence" value="ECO:0007669"/>
    <property type="project" value="InterPro"/>
</dbReference>
<dbReference type="Gene3D" id="2.40.30.60">
    <property type="entry name" value="RimM"/>
    <property type="match status" value="1"/>
</dbReference>
<dbReference type="AlphaFoldDB" id="A0A3B0XZD6"/>
<dbReference type="Gene3D" id="2.30.30.240">
    <property type="entry name" value="PRC-barrel domain"/>
    <property type="match status" value="1"/>
</dbReference>
<dbReference type="NCBIfam" id="TIGR02273">
    <property type="entry name" value="16S_RimM"/>
    <property type="match status" value="1"/>
</dbReference>
<dbReference type="InterPro" id="IPR009000">
    <property type="entry name" value="Transl_B-barrel_sf"/>
</dbReference>
<dbReference type="SUPFAM" id="SSF50447">
    <property type="entry name" value="Translation proteins"/>
    <property type="match status" value="1"/>
</dbReference>
<keyword evidence="2" id="KW-0690">Ribosome biogenesis</keyword>
<accession>A0A3B0XZD6</accession>
<feature type="domain" description="RimM N-terminal" evidence="5">
    <location>
        <begin position="23"/>
        <end position="103"/>
    </location>
</feature>
<evidence type="ECO:0000256" key="2">
    <source>
        <dbReference type="ARBA" id="ARBA00022517"/>
    </source>
</evidence>
<dbReference type="InterPro" id="IPR056792">
    <property type="entry name" value="PRC_RimM"/>
</dbReference>
<dbReference type="EMBL" id="UOFI01000093">
    <property type="protein sequence ID" value="VAW67239.1"/>
    <property type="molecule type" value="Genomic_DNA"/>
</dbReference>
<dbReference type="SUPFAM" id="SSF50346">
    <property type="entry name" value="PRC-barrel domain"/>
    <property type="match status" value="1"/>
</dbReference>
<keyword evidence="1" id="KW-0963">Cytoplasm</keyword>
<evidence type="ECO:0000256" key="4">
    <source>
        <dbReference type="ARBA" id="ARBA00023186"/>
    </source>
</evidence>
<gene>
    <name evidence="7" type="ORF">MNBD_GAMMA09-3078</name>
</gene>
<dbReference type="HAMAP" id="MF_00014">
    <property type="entry name" value="Ribosome_mat_RimM"/>
    <property type="match status" value="1"/>
</dbReference>
<evidence type="ECO:0000256" key="1">
    <source>
        <dbReference type="ARBA" id="ARBA00022490"/>
    </source>
</evidence>
<evidence type="ECO:0000259" key="5">
    <source>
        <dbReference type="Pfam" id="PF01782"/>
    </source>
</evidence>
<dbReference type="InterPro" id="IPR002676">
    <property type="entry name" value="RimM_N"/>
</dbReference>
<dbReference type="Pfam" id="PF24986">
    <property type="entry name" value="PRC_RimM"/>
    <property type="match status" value="1"/>
</dbReference>
<reference evidence="7" key="1">
    <citation type="submission" date="2018-06" db="EMBL/GenBank/DDBJ databases">
        <authorList>
            <person name="Zhirakovskaya E."/>
        </authorList>
    </citation>
    <scope>NUCLEOTIDE SEQUENCE</scope>
</reference>
<evidence type="ECO:0000256" key="3">
    <source>
        <dbReference type="ARBA" id="ARBA00022552"/>
    </source>
</evidence>
<keyword evidence="4" id="KW-0143">Chaperone</keyword>